<dbReference type="PANTHER" id="PTHR37835:SF1">
    <property type="entry name" value="ALPHA-CLOSTRIPAIN"/>
    <property type="match status" value="1"/>
</dbReference>
<name>A0A0C1L5X0_9BACT</name>
<keyword evidence="2" id="KW-1185">Reference proteome</keyword>
<dbReference type="AlphaFoldDB" id="A0A0C1L5X0"/>
<dbReference type="InterPro" id="IPR005077">
    <property type="entry name" value="Peptidase_C11"/>
</dbReference>
<gene>
    <name evidence="1" type="ORF">OI18_06370</name>
</gene>
<evidence type="ECO:0000313" key="2">
    <source>
        <dbReference type="Proteomes" id="UP000031408"/>
    </source>
</evidence>
<sequence length="464" mass="54074">MNVINFDWLMVFFVHEITMYRKILNKILDSIERVGNGQRNCIRLVFDKLEESNGKQKAKRVIIVYELEKGSDDLKEFYEFREIKTFSDWRTAILYVFDNVDAKRKAFFTWSHGAAFGINVSDLVQNKIEGFTQQEFTEDQIVEVRNDQWYLPQSRLPEISGFLKLSEDFNLGPDEYLVLPRDKEINCEKLVLIWMSDLADVLSKVTKKCGKIDLMIMTNCNMMLFENGYMLRNNVDILIGSESKMWALGYDYEKLIIELNKPSQPDNEVLAKMIVKDYVDKHRRLGHNKYLARTSMFACRLSETEKIAEILDSVTKSLLRQNSLMKDMVELVRKVYLNSVSGVGTYFLVDLGLWIETIFANLKSIGLDQNDLKQFRDIYEKIPLEQHVGAGYFADDQNGHKKYGHSGFSLFLPTDGLFMETRKYAWCAYSAQVQTVFKNEFMWDEFILKLTANEGFTDQLQVVS</sequence>
<dbReference type="Proteomes" id="UP000031408">
    <property type="component" value="Unassembled WGS sequence"/>
</dbReference>
<reference evidence="1 2" key="1">
    <citation type="submission" date="2014-11" db="EMBL/GenBank/DDBJ databases">
        <title>Genome sequence of Flavihumibacter solisilvae 3-3.</title>
        <authorList>
            <person name="Zhou G."/>
            <person name="Li M."/>
            <person name="Wang G."/>
        </authorList>
    </citation>
    <scope>NUCLEOTIDE SEQUENCE [LARGE SCALE GENOMIC DNA]</scope>
    <source>
        <strain evidence="1 2">3-3</strain>
    </source>
</reference>
<dbReference type="EMBL" id="JSVC01000006">
    <property type="protein sequence ID" value="KIC95497.1"/>
    <property type="molecule type" value="Genomic_DNA"/>
</dbReference>
<protein>
    <submittedName>
        <fullName evidence="1">Uncharacterized protein</fullName>
    </submittedName>
</protein>
<organism evidence="1 2">
    <name type="scientific">Flavihumibacter solisilvae</name>
    <dbReference type="NCBI Taxonomy" id="1349421"/>
    <lineage>
        <taxon>Bacteria</taxon>
        <taxon>Pseudomonadati</taxon>
        <taxon>Bacteroidota</taxon>
        <taxon>Chitinophagia</taxon>
        <taxon>Chitinophagales</taxon>
        <taxon>Chitinophagaceae</taxon>
        <taxon>Flavihumibacter</taxon>
    </lineage>
</organism>
<evidence type="ECO:0000313" key="1">
    <source>
        <dbReference type="EMBL" id="KIC95497.1"/>
    </source>
</evidence>
<proteinExistence type="predicted"/>
<comment type="caution">
    <text evidence="1">The sequence shown here is derived from an EMBL/GenBank/DDBJ whole genome shotgun (WGS) entry which is preliminary data.</text>
</comment>
<accession>A0A0C1L5X0</accession>
<dbReference type="Pfam" id="PF03415">
    <property type="entry name" value="Peptidase_C11"/>
    <property type="match status" value="1"/>
</dbReference>
<dbReference type="OrthoDB" id="780569at2"/>
<dbReference type="PANTHER" id="PTHR37835">
    <property type="entry name" value="ALPHA-CLOSTRIPAIN"/>
    <property type="match status" value="1"/>
</dbReference>
<dbReference type="RefSeq" id="WP_039138131.1">
    <property type="nucleotide sequence ID" value="NZ_JSVC01000006.1"/>
</dbReference>